<keyword evidence="5" id="KW-1185">Reference proteome</keyword>
<dbReference type="InterPro" id="IPR021858">
    <property type="entry name" value="Fun_TF"/>
</dbReference>
<dbReference type="Pfam" id="PF11951">
    <property type="entry name" value="Fungal_trans_2"/>
    <property type="match status" value="1"/>
</dbReference>
<evidence type="ECO:0000256" key="3">
    <source>
        <dbReference type="SAM" id="MobiDB-lite"/>
    </source>
</evidence>
<dbReference type="OrthoDB" id="434972at2759"/>
<comment type="caution">
    <text evidence="4">The sequence shown here is derived from an EMBL/GenBank/DDBJ whole genome shotgun (WGS) entry which is preliminary data.</text>
</comment>
<evidence type="ECO:0000313" key="4">
    <source>
        <dbReference type="EMBL" id="RDW61291.1"/>
    </source>
</evidence>
<dbReference type="EMBL" id="PDLN01000018">
    <property type="protein sequence ID" value="RDW61291.1"/>
    <property type="molecule type" value="Genomic_DNA"/>
</dbReference>
<dbReference type="AlphaFoldDB" id="A0A3D8QHU9"/>
<proteinExistence type="predicted"/>
<dbReference type="PANTHER" id="PTHR37534:SF38">
    <property type="entry name" value="ZN(2)-C6 FUNGAL-TYPE DOMAIN-CONTAINING PROTEIN"/>
    <property type="match status" value="1"/>
</dbReference>
<protein>
    <recommendedName>
        <fullName evidence="6">Fungal-specific transcription factor domain-containing protein</fullName>
    </recommendedName>
</protein>
<evidence type="ECO:0008006" key="6">
    <source>
        <dbReference type="Google" id="ProtNLM"/>
    </source>
</evidence>
<dbReference type="GO" id="GO:0000976">
    <property type="term" value="F:transcription cis-regulatory region binding"/>
    <property type="evidence" value="ECO:0007669"/>
    <property type="project" value="TreeGrafter"/>
</dbReference>
<dbReference type="GO" id="GO:0045944">
    <property type="term" value="P:positive regulation of transcription by RNA polymerase II"/>
    <property type="evidence" value="ECO:0007669"/>
    <property type="project" value="TreeGrafter"/>
</dbReference>
<comment type="subcellular location">
    <subcellularLocation>
        <location evidence="1">Nucleus</location>
    </subcellularLocation>
</comment>
<dbReference type="GO" id="GO:0005634">
    <property type="term" value="C:nucleus"/>
    <property type="evidence" value="ECO:0007669"/>
    <property type="project" value="UniProtKB-SubCell"/>
</dbReference>
<sequence>MRTSDSAQITTKAHSISVPSPMPSPSSEEDTHQVFFVGSGTGSPAFPREVTPILDNSWSGPAEYIDDCVFTSSVGKETSAPINCSAKYVALTFERPLMTMPFNITAPQDQHLLRHFIRVVSRTLSIVHDDDANPFLKLIVPLAGSSEVVMESLLALSASHLRGVYPEILQRGLAHQSKGTLILVVSCHLALTSILALSFLNSIISKTIPSSAEQTLATVLLLCMIEICDGNSTKWSWHISAAQTIIRSKSRSKSSSMTWKFLLAMFGYVDSVITISNCQAPLITLEELTNEGEPNASRDVNHRDAPYTLHSEALFGVAQPLFNIIGKISGLAHRRKERVDEISDIWFRQSAKSIEESLRVWEPPSLTSPLERNRADISNAANAIKWASILRLHQVVDGYCLSDPCVRECTSNILTYVSRIRFGSSVESILIFPLVMAAAGAADDEQRVCVKERWMVMERTIGFDNVARARQMVEAVWKCVDNGRESGADENGEAVNWAKIRYFDFPGVVLL</sequence>
<evidence type="ECO:0000313" key="5">
    <source>
        <dbReference type="Proteomes" id="UP000256328"/>
    </source>
</evidence>
<reference evidence="4 5" key="1">
    <citation type="journal article" date="2018" name="IMA Fungus">
        <title>IMA Genome-F 9: Draft genome sequence of Annulohypoxylon stygium, Aspergillus mulundensis, Berkeleyomyces basicola (syn. Thielaviopsis basicola), Ceratocystis smalleyi, two Cercospora beticola strains, Coleophoma cylindrospora, Fusarium fracticaudum, Phialophora cf. hyalina, and Morchella septimelata.</title>
        <authorList>
            <person name="Wingfield B.D."/>
            <person name="Bills G.F."/>
            <person name="Dong Y."/>
            <person name="Huang W."/>
            <person name="Nel W.J."/>
            <person name="Swalarsk-Parry B.S."/>
            <person name="Vaghefi N."/>
            <person name="Wilken P.M."/>
            <person name="An Z."/>
            <person name="de Beer Z.W."/>
            <person name="De Vos L."/>
            <person name="Chen L."/>
            <person name="Duong T.A."/>
            <person name="Gao Y."/>
            <person name="Hammerbacher A."/>
            <person name="Kikkert J.R."/>
            <person name="Li Y."/>
            <person name="Li H."/>
            <person name="Li K."/>
            <person name="Li Q."/>
            <person name="Liu X."/>
            <person name="Ma X."/>
            <person name="Naidoo K."/>
            <person name="Pethybridge S.J."/>
            <person name="Sun J."/>
            <person name="Steenkamp E.T."/>
            <person name="van der Nest M.A."/>
            <person name="van Wyk S."/>
            <person name="Wingfield M.J."/>
            <person name="Xiong C."/>
            <person name="Yue Q."/>
            <person name="Zhang X."/>
        </authorList>
    </citation>
    <scope>NUCLEOTIDE SEQUENCE [LARGE SCALE GENOMIC DNA]</scope>
    <source>
        <strain evidence="4 5">BP5796</strain>
    </source>
</reference>
<evidence type="ECO:0000256" key="2">
    <source>
        <dbReference type="ARBA" id="ARBA00023242"/>
    </source>
</evidence>
<feature type="region of interest" description="Disordered" evidence="3">
    <location>
        <begin position="1"/>
        <end position="30"/>
    </location>
</feature>
<gene>
    <name evidence="4" type="ORF">BP5796_11183</name>
</gene>
<name>A0A3D8QHU9_9HELO</name>
<dbReference type="PANTHER" id="PTHR37534">
    <property type="entry name" value="TRANSCRIPTIONAL ACTIVATOR PROTEIN UGA3"/>
    <property type="match status" value="1"/>
</dbReference>
<accession>A0A3D8QHU9</accession>
<dbReference type="GO" id="GO:0003700">
    <property type="term" value="F:DNA-binding transcription factor activity"/>
    <property type="evidence" value="ECO:0007669"/>
    <property type="project" value="TreeGrafter"/>
</dbReference>
<evidence type="ECO:0000256" key="1">
    <source>
        <dbReference type="ARBA" id="ARBA00004123"/>
    </source>
</evidence>
<organism evidence="4 5">
    <name type="scientific">Coleophoma crateriformis</name>
    <dbReference type="NCBI Taxonomy" id="565419"/>
    <lineage>
        <taxon>Eukaryota</taxon>
        <taxon>Fungi</taxon>
        <taxon>Dikarya</taxon>
        <taxon>Ascomycota</taxon>
        <taxon>Pezizomycotina</taxon>
        <taxon>Leotiomycetes</taxon>
        <taxon>Helotiales</taxon>
        <taxon>Dermateaceae</taxon>
        <taxon>Coleophoma</taxon>
    </lineage>
</organism>
<keyword evidence="2" id="KW-0539">Nucleus</keyword>
<feature type="compositionally biased region" description="Polar residues" evidence="3">
    <location>
        <begin position="1"/>
        <end position="14"/>
    </location>
</feature>
<dbReference type="Proteomes" id="UP000256328">
    <property type="component" value="Unassembled WGS sequence"/>
</dbReference>